<feature type="repeat" description="WD" evidence="4">
    <location>
        <begin position="670"/>
        <end position="696"/>
    </location>
</feature>
<keyword evidence="2 4" id="KW-0853">WD repeat</keyword>
<feature type="repeat" description="WD" evidence="4">
    <location>
        <begin position="697"/>
        <end position="739"/>
    </location>
</feature>
<feature type="region of interest" description="Disordered" evidence="5">
    <location>
        <begin position="23"/>
        <end position="215"/>
    </location>
</feature>
<proteinExistence type="predicted"/>
<feature type="repeat" description="WD" evidence="4">
    <location>
        <begin position="441"/>
        <end position="482"/>
    </location>
</feature>
<dbReference type="PROSITE" id="PS50082">
    <property type="entry name" value="WD_REPEATS_2"/>
    <property type="match status" value="4"/>
</dbReference>
<dbReference type="PROSITE" id="PS50896">
    <property type="entry name" value="LISH"/>
    <property type="match status" value="1"/>
</dbReference>
<evidence type="ECO:0000256" key="2">
    <source>
        <dbReference type="ARBA" id="ARBA00022574"/>
    </source>
</evidence>
<feature type="compositionally biased region" description="Polar residues" evidence="5">
    <location>
        <begin position="743"/>
        <end position="754"/>
    </location>
</feature>
<dbReference type="InterPro" id="IPR006595">
    <property type="entry name" value="CTLH_C"/>
</dbReference>
<feature type="compositionally biased region" description="Polar residues" evidence="5">
    <location>
        <begin position="168"/>
        <end position="200"/>
    </location>
</feature>
<evidence type="ECO:0000256" key="5">
    <source>
        <dbReference type="SAM" id="MobiDB-lite"/>
    </source>
</evidence>
<dbReference type="InterPro" id="IPR036322">
    <property type="entry name" value="WD40_repeat_dom_sf"/>
</dbReference>
<keyword evidence="8" id="KW-1185">Reference proteome</keyword>
<evidence type="ECO:0000259" key="6">
    <source>
        <dbReference type="PROSITE" id="PS50897"/>
    </source>
</evidence>
<comment type="function">
    <text evidence="1">Involved in the proteasome-dependent degradation of fructose-1,6-bisphosphatase.</text>
</comment>
<name>A0ABR1TIL9_9PEZI</name>
<dbReference type="Pfam" id="PF00400">
    <property type="entry name" value="WD40"/>
    <property type="match status" value="5"/>
</dbReference>
<dbReference type="InterPro" id="IPR019775">
    <property type="entry name" value="WD40_repeat_CS"/>
</dbReference>
<dbReference type="SUPFAM" id="SSF50978">
    <property type="entry name" value="WD40 repeat-like"/>
    <property type="match status" value="1"/>
</dbReference>
<organism evidence="7 8">
    <name type="scientific">Apiospora saccharicola</name>
    <dbReference type="NCBI Taxonomy" id="335842"/>
    <lineage>
        <taxon>Eukaryota</taxon>
        <taxon>Fungi</taxon>
        <taxon>Dikarya</taxon>
        <taxon>Ascomycota</taxon>
        <taxon>Pezizomycotina</taxon>
        <taxon>Sordariomycetes</taxon>
        <taxon>Xylariomycetidae</taxon>
        <taxon>Amphisphaeriales</taxon>
        <taxon>Apiosporaceae</taxon>
        <taxon>Apiospora</taxon>
    </lineage>
</organism>
<sequence length="765" mass="84806">MSLSEAHHHRITRSHPSILYALASPDTPRLDSSKPRRVASELSRPNLPVEVADQQPPPSTITPFTSDGPSTPHPPQHPTNTVLSAPDLTNPPQGNSTEIPHLPPTPNRTIQLAPIATEQPGRGQVLGRRRRASDDLSDTQDLNSQNTEAGPSIYNHKSKRRRADDTMLASNDGTSVSNGTSAHTNGKSHQRTTSSANGTQKAALATNGASKSKMPDTFFGHDREEVTRILIQALSDMGYHTAAESVGRDSGFELESPTVASFRTAVLDGAWGDAEDLLLGATAPAERASQNGNGLVLAQGADRNMMRFWIRQQKFLELLEQQKTSQALMVLRTELTPLNQDQGKLHFLSSLVMCESPDDIKLKAEWDGAYGRSREILLSELSRCISPSVMLPEHRLAVLLQQVKHNQINMCMYHSNGESPSLYSDHLCDRRRFPTECIIDIDDHQGEVWQVVFSHDGKMLASCGSEKTVIIWAVPSFKILHTLGDREHRAGVGNVAFSWDDSKIVTCCQDKHARVWDLKSGDMLLDISTFEEPVSSCVWAPDNHSFLTGSLDKSRSLCQWDLDGKNIFDWANNHRVEDLSLSPDGRWLVAMDDRNHIHVYNFLTRLWEYEIELHCRLTSISISKDSRHLLVNLQKDQAQLFDLVSRESVQYYSGHTGGEYMIRSALGGANESFVLSGSEDGSINIWHKASAQIVEKLSGHHPRCNSVSWSPADPCLFASCGDDGKVKIWSNAEGQRIHLEALHQSQESSSTESNGWHGEQPMGEE</sequence>
<dbReference type="PANTHER" id="PTHR22838:SF0">
    <property type="entry name" value="WD REPEAT-CONTAINING PROTEIN 26"/>
    <property type="match status" value="1"/>
</dbReference>
<dbReference type="PROSITE" id="PS50897">
    <property type="entry name" value="CTLH"/>
    <property type="match status" value="1"/>
</dbReference>
<gene>
    <name evidence="7" type="ORF">PG996_014286</name>
</gene>
<dbReference type="InterPro" id="IPR001680">
    <property type="entry name" value="WD40_rpt"/>
</dbReference>
<dbReference type="SMART" id="SM00320">
    <property type="entry name" value="WD40"/>
    <property type="match status" value="6"/>
</dbReference>
<evidence type="ECO:0000256" key="3">
    <source>
        <dbReference type="ARBA" id="ARBA00022737"/>
    </source>
</evidence>
<dbReference type="Gene3D" id="2.130.10.10">
    <property type="entry name" value="YVTN repeat-like/Quinoprotein amine dehydrogenase"/>
    <property type="match status" value="1"/>
</dbReference>
<evidence type="ECO:0000313" key="7">
    <source>
        <dbReference type="EMBL" id="KAK8046222.1"/>
    </source>
</evidence>
<dbReference type="PROSITE" id="PS50294">
    <property type="entry name" value="WD_REPEATS_REGION"/>
    <property type="match status" value="3"/>
</dbReference>
<feature type="compositionally biased region" description="Polar residues" evidence="5">
    <location>
        <begin position="139"/>
        <end position="149"/>
    </location>
</feature>
<feature type="repeat" description="WD" evidence="4">
    <location>
        <begin position="485"/>
        <end position="526"/>
    </location>
</feature>
<keyword evidence="3" id="KW-0677">Repeat</keyword>
<dbReference type="Proteomes" id="UP001446871">
    <property type="component" value="Unassembled WGS sequence"/>
</dbReference>
<dbReference type="PANTHER" id="PTHR22838">
    <property type="entry name" value="WD REPEAT PROTEIN 26-RELATED"/>
    <property type="match status" value="1"/>
</dbReference>
<evidence type="ECO:0000313" key="8">
    <source>
        <dbReference type="Proteomes" id="UP001446871"/>
    </source>
</evidence>
<reference evidence="7 8" key="1">
    <citation type="submission" date="2023-01" db="EMBL/GenBank/DDBJ databases">
        <title>Analysis of 21 Apiospora genomes using comparative genomics revels a genus with tremendous synthesis potential of carbohydrate active enzymes and secondary metabolites.</title>
        <authorList>
            <person name="Sorensen T."/>
        </authorList>
    </citation>
    <scope>NUCLEOTIDE SEQUENCE [LARGE SCALE GENOMIC DNA]</scope>
    <source>
        <strain evidence="7 8">CBS 83171</strain>
    </source>
</reference>
<evidence type="ECO:0000256" key="1">
    <source>
        <dbReference type="ARBA" id="ARBA00002343"/>
    </source>
</evidence>
<dbReference type="CDD" id="cd00200">
    <property type="entry name" value="WD40"/>
    <property type="match status" value="1"/>
</dbReference>
<protein>
    <submittedName>
        <fullName evidence="7">WD domain-containing protein</fullName>
    </submittedName>
</protein>
<dbReference type="InterPro" id="IPR006594">
    <property type="entry name" value="LisH"/>
</dbReference>
<dbReference type="InterPro" id="IPR015943">
    <property type="entry name" value="WD40/YVTN_repeat-like_dom_sf"/>
</dbReference>
<dbReference type="InterPro" id="IPR051350">
    <property type="entry name" value="WD_repeat-ST_regulator"/>
</dbReference>
<accession>A0ABR1TIL9</accession>
<feature type="region of interest" description="Disordered" evidence="5">
    <location>
        <begin position="743"/>
        <end position="765"/>
    </location>
</feature>
<dbReference type="Pfam" id="PF23627">
    <property type="entry name" value="LisH_WDR26"/>
    <property type="match status" value="1"/>
</dbReference>
<feature type="domain" description="CTLH" evidence="6">
    <location>
        <begin position="255"/>
        <end position="326"/>
    </location>
</feature>
<evidence type="ECO:0000256" key="4">
    <source>
        <dbReference type="PROSITE-ProRule" id="PRU00221"/>
    </source>
</evidence>
<dbReference type="EMBL" id="JAQQWM010000009">
    <property type="protein sequence ID" value="KAK8046222.1"/>
    <property type="molecule type" value="Genomic_DNA"/>
</dbReference>
<dbReference type="PROSITE" id="PS00678">
    <property type="entry name" value="WD_REPEATS_1"/>
    <property type="match status" value="1"/>
</dbReference>
<comment type="caution">
    <text evidence="7">The sequence shown here is derived from an EMBL/GenBank/DDBJ whole genome shotgun (WGS) entry which is preliminary data.</text>
</comment>